<dbReference type="InterPro" id="IPR010727">
    <property type="entry name" value="DUF1302"/>
</dbReference>
<evidence type="ECO:0000313" key="3">
    <source>
        <dbReference type="Proteomes" id="UP000295341"/>
    </source>
</evidence>
<organism evidence="2 3">
    <name type="scientific">Panacagrimonas perspica</name>
    <dbReference type="NCBI Taxonomy" id="381431"/>
    <lineage>
        <taxon>Bacteria</taxon>
        <taxon>Pseudomonadati</taxon>
        <taxon>Pseudomonadota</taxon>
        <taxon>Gammaproteobacteria</taxon>
        <taxon>Nevskiales</taxon>
        <taxon>Nevskiaceae</taxon>
        <taxon>Panacagrimonas</taxon>
    </lineage>
</organism>
<accession>A0A4R7P606</accession>
<gene>
    <name evidence="2" type="ORF">DFR24_2832</name>
</gene>
<evidence type="ECO:0000313" key="2">
    <source>
        <dbReference type="EMBL" id="TDU28460.1"/>
    </source>
</evidence>
<dbReference type="Pfam" id="PF06980">
    <property type="entry name" value="DUF1302"/>
    <property type="match status" value="1"/>
</dbReference>
<dbReference type="RefSeq" id="WP_162851208.1">
    <property type="nucleotide sequence ID" value="NZ_SOBT01000009.1"/>
</dbReference>
<dbReference type="Proteomes" id="UP000295341">
    <property type="component" value="Unassembled WGS sequence"/>
</dbReference>
<keyword evidence="1" id="KW-0732">Signal</keyword>
<sequence length="705" mass="78034">MKRAGFAALAVLTLSTLATPVAAYEKEFDGGLFDGWLMQWRNRASLGMAWRMQERQDRLIGKASLNPQLCAPDNCIALTPDNTEPNERFLAARGAMSSNTDDGDLNYNKGDLISSGTKYSSKLDFGTTDYGVEIGALFYYDPVNTDFRETHFNRIVEPGPGPGVRTKTDRPTEAEHQLGFDLELREANFYYFMDSWDEQPLEFRVGRQILTWGEAAVNVQGTLNFVNPPDANSLARPGLELQDIYFPENMIVVRGPVRGTLSFEAFYQLEWRPYGFPARGSFFSFFDGGNEVTPNEYVVGPFGKTPEDPLQLGVPALPLAQTVTSTSFSLRREANNEPGDHGQYGIALYWLLDEYFESPVSINFFHANYHSRLPAVSAYAANAACTRREGNARNHDSTNLVDFLLDCGVPGTNNSPNGGFDALPLDTGTYFLDYAKNIRLWGLSFDAEAHKLAIQGELVYRENQPVQVDLEDVLFTAFQPIFPRTDVVIAPGVATLAASTRAIPTYLTAYRGGTPGEVAPNSYVRGYERFKTIHGTIGFTKITGASSWFGANEAVYLLEISGNFIPQLPDLDELQLEGPGTHTHYSPGIADTGDALKINPISNGKKGYVTETAFGYRFASFLRYTDVVIPGFALRPLVIFAHDVHGVAPGLAENFLEGRKVIIGNLQGQYRNWRADLIYSWFTGGGDAHVLRDRDAMGISISYEF</sequence>
<feature type="signal peptide" evidence="1">
    <location>
        <begin position="1"/>
        <end position="23"/>
    </location>
</feature>
<dbReference type="EMBL" id="SOBT01000009">
    <property type="protein sequence ID" value="TDU28460.1"/>
    <property type="molecule type" value="Genomic_DNA"/>
</dbReference>
<reference evidence="2 3" key="1">
    <citation type="submission" date="2019-03" db="EMBL/GenBank/DDBJ databases">
        <title>Genomic Encyclopedia of Type Strains, Phase IV (KMG-IV): sequencing the most valuable type-strain genomes for metagenomic binning, comparative biology and taxonomic classification.</title>
        <authorList>
            <person name="Goeker M."/>
        </authorList>
    </citation>
    <scope>NUCLEOTIDE SEQUENCE [LARGE SCALE GENOMIC DNA]</scope>
    <source>
        <strain evidence="2 3">DSM 26377</strain>
    </source>
</reference>
<feature type="chain" id="PRO_5020667564" evidence="1">
    <location>
        <begin position="24"/>
        <end position="705"/>
    </location>
</feature>
<evidence type="ECO:0000256" key="1">
    <source>
        <dbReference type="SAM" id="SignalP"/>
    </source>
</evidence>
<keyword evidence="3" id="KW-1185">Reference proteome</keyword>
<name>A0A4R7P606_9GAMM</name>
<dbReference type="AlphaFoldDB" id="A0A4R7P606"/>
<proteinExistence type="predicted"/>
<comment type="caution">
    <text evidence="2">The sequence shown here is derived from an EMBL/GenBank/DDBJ whole genome shotgun (WGS) entry which is preliminary data.</text>
</comment>
<protein>
    <submittedName>
        <fullName evidence="2">Uncharacterized protein DUF1302</fullName>
    </submittedName>
</protein>